<protein>
    <submittedName>
        <fullName evidence="2">Uncharacterized protein</fullName>
    </submittedName>
</protein>
<gene>
    <name evidence="2" type="ORF">Sjap_018671</name>
</gene>
<feature type="region of interest" description="Disordered" evidence="1">
    <location>
        <begin position="1"/>
        <end position="37"/>
    </location>
</feature>
<dbReference type="AlphaFoldDB" id="A0AAP0I976"/>
<keyword evidence="3" id="KW-1185">Reference proteome</keyword>
<dbReference type="EMBL" id="JBBNAE010000007">
    <property type="protein sequence ID" value="KAK9110611.1"/>
    <property type="molecule type" value="Genomic_DNA"/>
</dbReference>
<organism evidence="2 3">
    <name type="scientific">Stephania japonica</name>
    <dbReference type="NCBI Taxonomy" id="461633"/>
    <lineage>
        <taxon>Eukaryota</taxon>
        <taxon>Viridiplantae</taxon>
        <taxon>Streptophyta</taxon>
        <taxon>Embryophyta</taxon>
        <taxon>Tracheophyta</taxon>
        <taxon>Spermatophyta</taxon>
        <taxon>Magnoliopsida</taxon>
        <taxon>Ranunculales</taxon>
        <taxon>Menispermaceae</taxon>
        <taxon>Menispermoideae</taxon>
        <taxon>Cissampelideae</taxon>
        <taxon>Stephania</taxon>
    </lineage>
</organism>
<reference evidence="2 3" key="1">
    <citation type="submission" date="2024-01" db="EMBL/GenBank/DDBJ databases">
        <title>Genome assemblies of Stephania.</title>
        <authorList>
            <person name="Yang L."/>
        </authorList>
    </citation>
    <scope>NUCLEOTIDE SEQUENCE [LARGE SCALE GENOMIC DNA]</scope>
    <source>
        <strain evidence="2">QJT</strain>
        <tissue evidence="2">Leaf</tissue>
    </source>
</reference>
<evidence type="ECO:0000256" key="1">
    <source>
        <dbReference type="SAM" id="MobiDB-lite"/>
    </source>
</evidence>
<name>A0AAP0I976_9MAGN</name>
<proteinExistence type="predicted"/>
<feature type="compositionally biased region" description="Basic and acidic residues" evidence="1">
    <location>
        <begin position="1"/>
        <end position="13"/>
    </location>
</feature>
<accession>A0AAP0I976</accession>
<dbReference type="Proteomes" id="UP001417504">
    <property type="component" value="Unassembled WGS sequence"/>
</dbReference>
<evidence type="ECO:0000313" key="3">
    <source>
        <dbReference type="Proteomes" id="UP001417504"/>
    </source>
</evidence>
<sequence length="160" mass="17870">MAVHRKDDSHVATEGEISGGNQEKEVKATRPQGRHVKYKKRERGKLVNAYSANDLDGILFGSTYFRLCFGNTGIHQLNFVQQDAQFEELSARDLLLTSALSTGYLLTLPIYVDWKKAYESNAIIFKFSSVLTDGEKMVDVLVKQNIVPGIKVDKVSDEAS</sequence>
<comment type="caution">
    <text evidence="2">The sequence shown here is derived from an EMBL/GenBank/DDBJ whole genome shotgun (WGS) entry which is preliminary data.</text>
</comment>
<evidence type="ECO:0000313" key="2">
    <source>
        <dbReference type="EMBL" id="KAK9110611.1"/>
    </source>
</evidence>